<comment type="caution">
    <text evidence="2">The sequence shown here is derived from an EMBL/GenBank/DDBJ whole genome shotgun (WGS) entry which is preliminary data.</text>
</comment>
<reference evidence="3" key="1">
    <citation type="submission" date="2013-09" db="EMBL/GenBank/DDBJ databases">
        <title>Corchorus olitorius genome sequencing.</title>
        <authorList>
            <person name="Alam M."/>
            <person name="Haque M.S."/>
            <person name="Islam M.S."/>
            <person name="Emdad E.M."/>
            <person name="Islam M.M."/>
            <person name="Ahmed B."/>
            <person name="Halim A."/>
            <person name="Hossen Q.M.M."/>
            <person name="Hossain M.Z."/>
            <person name="Ahmed R."/>
            <person name="Khan M.M."/>
            <person name="Islam R."/>
            <person name="Rashid M.M."/>
            <person name="Khan S.A."/>
            <person name="Rahman M.S."/>
            <person name="Alam M."/>
            <person name="Yahiya A.S."/>
            <person name="Khan M.S."/>
            <person name="Azam M.S."/>
            <person name="Haque T."/>
            <person name="Lashkar M.Z.H."/>
            <person name="Akhand A.I."/>
            <person name="Morshed G."/>
            <person name="Roy S."/>
            <person name="Uddin K.S."/>
            <person name="Rabeya T."/>
            <person name="Hossain A.S."/>
            <person name="Chowdhury A."/>
            <person name="Snigdha A.R."/>
            <person name="Mortoza M.S."/>
            <person name="Matin S.A."/>
            <person name="Hoque S.M.E."/>
            <person name="Islam M.K."/>
            <person name="Roy D.K."/>
            <person name="Haider R."/>
            <person name="Moosa M.M."/>
            <person name="Elias S.M."/>
            <person name="Hasan A.M."/>
            <person name="Jahan S."/>
            <person name="Shafiuddin M."/>
            <person name="Mahmood N."/>
            <person name="Shommy N.S."/>
        </authorList>
    </citation>
    <scope>NUCLEOTIDE SEQUENCE [LARGE SCALE GENOMIC DNA]</scope>
    <source>
        <strain evidence="3">cv. O-4</strain>
    </source>
</reference>
<evidence type="ECO:0000256" key="1">
    <source>
        <dbReference type="SAM" id="MobiDB-lite"/>
    </source>
</evidence>
<feature type="compositionally biased region" description="Acidic residues" evidence="1">
    <location>
        <begin position="15"/>
        <end position="27"/>
    </location>
</feature>
<proteinExistence type="predicted"/>
<keyword evidence="3" id="KW-1185">Reference proteome</keyword>
<organism evidence="2 3">
    <name type="scientific">Corchorus olitorius</name>
    <dbReference type="NCBI Taxonomy" id="93759"/>
    <lineage>
        <taxon>Eukaryota</taxon>
        <taxon>Viridiplantae</taxon>
        <taxon>Streptophyta</taxon>
        <taxon>Embryophyta</taxon>
        <taxon>Tracheophyta</taxon>
        <taxon>Spermatophyta</taxon>
        <taxon>Magnoliopsida</taxon>
        <taxon>eudicotyledons</taxon>
        <taxon>Gunneridae</taxon>
        <taxon>Pentapetalae</taxon>
        <taxon>rosids</taxon>
        <taxon>malvids</taxon>
        <taxon>Malvales</taxon>
        <taxon>Malvaceae</taxon>
        <taxon>Grewioideae</taxon>
        <taxon>Apeibeae</taxon>
        <taxon>Corchorus</taxon>
    </lineage>
</organism>
<dbReference type="EMBL" id="AWUE01020639">
    <property type="protein sequence ID" value="OMO67298.1"/>
    <property type="molecule type" value="Genomic_DNA"/>
</dbReference>
<evidence type="ECO:0000313" key="3">
    <source>
        <dbReference type="Proteomes" id="UP000187203"/>
    </source>
</evidence>
<sequence length="112" mass="12400">MSESEIFDSLRPDDLNPELDADPDEGELRDLGLAGGSDQGLSGCTTQSGSGSGGNEATMEEAVTSFDPLGDGNDESAMDMFWKHEMEFGKEENRSKLDVYLKEDLEKKRWRF</sequence>
<dbReference type="Proteomes" id="UP000187203">
    <property type="component" value="Unassembled WGS sequence"/>
</dbReference>
<dbReference type="AlphaFoldDB" id="A0A1R3HAB1"/>
<feature type="region of interest" description="Disordered" evidence="1">
    <location>
        <begin position="1"/>
        <end position="72"/>
    </location>
</feature>
<protein>
    <submittedName>
        <fullName evidence="2">Uncharacterized protein</fullName>
    </submittedName>
</protein>
<accession>A0A1R3HAB1</accession>
<gene>
    <name evidence="2" type="ORF">COLO4_30188</name>
</gene>
<evidence type="ECO:0000313" key="2">
    <source>
        <dbReference type="EMBL" id="OMO67298.1"/>
    </source>
</evidence>
<name>A0A1R3HAB1_9ROSI</name>
<feature type="compositionally biased region" description="Low complexity" evidence="1">
    <location>
        <begin position="39"/>
        <end position="49"/>
    </location>
</feature>